<dbReference type="eggNOG" id="ENOG5033FR9">
    <property type="taxonomic scope" value="Bacteria"/>
</dbReference>
<accession>A0A0B2JUY4</accession>
<name>A0A0B2JUY4_9FIRM</name>
<dbReference type="STRING" id="82374.NZ47_06525"/>
<proteinExistence type="predicted"/>
<sequence length="190" mass="20731">MGVFNRFLLFLYTLLFGVVSLGVVLLVFNVIPERVLLNEYQFAVTQWQTGAVAAVVFIISIHLLFCSFAGKGSKELATGDIVLVHGTEGDVNVSINAIKGMIERISGGVRGVREAKVKALLKQDKEKGDCLNLDVKLEVGQERSIANISDDVRTQSSKYLTDIACISNFNVVVSVQSISSGVVVKKRRLK</sequence>
<organism evidence="2 3">
    <name type="scientific">Anaerovibrio lipolyticus</name>
    <dbReference type="NCBI Taxonomy" id="82374"/>
    <lineage>
        <taxon>Bacteria</taxon>
        <taxon>Bacillati</taxon>
        <taxon>Bacillota</taxon>
        <taxon>Negativicutes</taxon>
        <taxon>Selenomonadales</taxon>
        <taxon>Selenomonadaceae</taxon>
        <taxon>Anaerovibrio</taxon>
    </lineage>
</organism>
<gene>
    <name evidence="2" type="ORF">NZ47_06525</name>
</gene>
<evidence type="ECO:0000313" key="2">
    <source>
        <dbReference type="EMBL" id="KHM52145.1"/>
    </source>
</evidence>
<dbReference type="RefSeq" id="WP_039208016.1">
    <property type="nucleotide sequence ID" value="NZ_JSCE01000131.1"/>
</dbReference>
<evidence type="ECO:0000313" key="3">
    <source>
        <dbReference type="Proteomes" id="UP000030993"/>
    </source>
</evidence>
<evidence type="ECO:0000256" key="1">
    <source>
        <dbReference type="SAM" id="Phobius"/>
    </source>
</evidence>
<feature type="transmembrane region" description="Helical" evidence="1">
    <location>
        <begin position="7"/>
        <end position="31"/>
    </location>
</feature>
<dbReference type="NCBIfam" id="NF033218">
    <property type="entry name" value="anchor_AmaP"/>
    <property type="match status" value="1"/>
</dbReference>
<dbReference type="AlphaFoldDB" id="A0A0B2JUY4"/>
<feature type="transmembrane region" description="Helical" evidence="1">
    <location>
        <begin position="51"/>
        <end position="70"/>
    </location>
</feature>
<comment type="caution">
    <text evidence="2">The sequence shown here is derived from an EMBL/GenBank/DDBJ whole genome shotgun (WGS) entry which is preliminary data.</text>
</comment>
<evidence type="ECO:0008006" key="4">
    <source>
        <dbReference type="Google" id="ProtNLM"/>
    </source>
</evidence>
<protein>
    <recommendedName>
        <fullName evidence="4">Alkaline shock response membrane anchor protein AmaP</fullName>
    </recommendedName>
</protein>
<keyword evidence="3" id="KW-1185">Reference proteome</keyword>
<reference evidence="2 3" key="1">
    <citation type="journal article" date="2013" name="PLoS ONE">
        <title>Identification and characterization of three novel lipases belonging to families II and V from Anaerovibrio lipolyticus 5ST.</title>
        <authorList>
            <person name="Prive F."/>
            <person name="Kaderbhai N.N."/>
            <person name="Girdwood S."/>
            <person name="Worgan H.J."/>
            <person name="Pinloche E."/>
            <person name="Scollan N.D."/>
            <person name="Huws S.A."/>
            <person name="Newbold C.J."/>
        </authorList>
    </citation>
    <scope>NUCLEOTIDE SEQUENCE [LARGE SCALE GENOMIC DNA]</scope>
    <source>
        <strain evidence="2 3">5S</strain>
    </source>
</reference>
<keyword evidence="1" id="KW-0472">Membrane</keyword>
<dbReference type="EMBL" id="JSCE01000131">
    <property type="protein sequence ID" value="KHM52145.1"/>
    <property type="molecule type" value="Genomic_DNA"/>
</dbReference>
<keyword evidence="1" id="KW-1133">Transmembrane helix</keyword>
<dbReference type="Proteomes" id="UP000030993">
    <property type="component" value="Unassembled WGS sequence"/>
</dbReference>
<keyword evidence="1" id="KW-0812">Transmembrane</keyword>